<dbReference type="PANTHER" id="PTHR43685">
    <property type="entry name" value="GLYCOSYLTRANSFERASE"/>
    <property type="match status" value="1"/>
</dbReference>
<evidence type="ECO:0000259" key="1">
    <source>
        <dbReference type="Pfam" id="PF00535"/>
    </source>
</evidence>
<dbReference type="SUPFAM" id="SSF53448">
    <property type="entry name" value="Nucleotide-diphospho-sugar transferases"/>
    <property type="match status" value="1"/>
</dbReference>
<accession>A0A4Z1DYL3</accession>
<dbReference type="InterPro" id="IPR050834">
    <property type="entry name" value="Glycosyltransf_2"/>
</dbReference>
<dbReference type="OrthoDB" id="3177103at2"/>
<proteinExistence type="predicted"/>
<dbReference type="AlphaFoldDB" id="A0A4Z1DYL3"/>
<gene>
    <name evidence="2" type="ORF">SERN_2671</name>
</gene>
<feature type="domain" description="Glycosyltransferase 2-like" evidence="1">
    <location>
        <begin position="1"/>
        <end position="108"/>
    </location>
</feature>
<protein>
    <submittedName>
        <fullName evidence="2">Alpha-L-Rha alpha-1,3-L-rhamnosyltransferase</fullName>
    </submittedName>
</protein>
<keyword evidence="3" id="KW-1185">Reference proteome</keyword>
<dbReference type="EMBL" id="RHPJ01000004">
    <property type="protein sequence ID" value="TGO04080.1"/>
    <property type="molecule type" value="Genomic_DNA"/>
</dbReference>
<dbReference type="Proteomes" id="UP000297318">
    <property type="component" value="Unassembled WGS sequence"/>
</dbReference>
<dbReference type="Pfam" id="PF00535">
    <property type="entry name" value="Glycos_transf_2"/>
    <property type="match status" value="1"/>
</dbReference>
<dbReference type="GO" id="GO:0016740">
    <property type="term" value="F:transferase activity"/>
    <property type="evidence" value="ECO:0007669"/>
    <property type="project" value="UniProtKB-KW"/>
</dbReference>
<dbReference type="InterPro" id="IPR001173">
    <property type="entry name" value="Glyco_trans_2-like"/>
</dbReference>
<evidence type="ECO:0000313" key="2">
    <source>
        <dbReference type="EMBL" id="TGO04080.1"/>
    </source>
</evidence>
<sequence length="249" mass="27850">MAAYNGERHIEEQIGSILAQLGADDELIIVDDRSTDGTRDVVRGIDDERIRLVARDVNLGYVRTFEEAVGLATRPHILLTDQDDVWLPGRVEAMSAALELTDVVATNLGTLGGPEKLRGPFGQNDWRLRADDSRHHGRNILGILLGDRPYYGCAMGLRRSVLPLVLPLPSFLHESHDLWLALAGNVQGSITHLEIRSLERRLHDSNQTPERPRGPGAVVRSRLVLVQCLRVLRTRRRVLRDRANEGIHP</sequence>
<keyword evidence="2" id="KW-0808">Transferase</keyword>
<name>A0A4Z1DYL3_9MICO</name>
<dbReference type="InterPro" id="IPR029044">
    <property type="entry name" value="Nucleotide-diphossugar_trans"/>
</dbReference>
<comment type="caution">
    <text evidence="2">The sequence shown here is derived from an EMBL/GenBank/DDBJ whole genome shotgun (WGS) entry which is preliminary data.</text>
</comment>
<evidence type="ECO:0000313" key="3">
    <source>
        <dbReference type="Proteomes" id="UP000297318"/>
    </source>
</evidence>
<reference evidence="2 3" key="1">
    <citation type="submission" date="2018-11" db="EMBL/GenBank/DDBJ databases">
        <title>Complete genome sequencing of the Actinobacteria Serinibacter sp. K3-2.</title>
        <authorList>
            <person name="Rakitin A.L."/>
            <person name="Beletsky A.V."/>
            <person name="Mardanov A.V."/>
            <person name="Ravin N.V."/>
            <person name="Gromova A.S."/>
            <person name="Filippova S.N."/>
            <person name="Gal'Chenko V.F."/>
        </authorList>
    </citation>
    <scope>NUCLEOTIDE SEQUENCE [LARGE SCALE GENOMIC DNA]</scope>
    <source>
        <strain evidence="2 3">K3-2</strain>
    </source>
</reference>
<dbReference type="Gene3D" id="3.90.550.10">
    <property type="entry name" value="Spore Coat Polysaccharide Biosynthesis Protein SpsA, Chain A"/>
    <property type="match status" value="1"/>
</dbReference>
<organism evidence="2 3">
    <name type="scientific">Serinibacter arcticus</name>
    <dbReference type="NCBI Taxonomy" id="1655435"/>
    <lineage>
        <taxon>Bacteria</taxon>
        <taxon>Bacillati</taxon>
        <taxon>Actinomycetota</taxon>
        <taxon>Actinomycetes</taxon>
        <taxon>Micrococcales</taxon>
        <taxon>Beutenbergiaceae</taxon>
        <taxon>Serinibacter</taxon>
    </lineage>
</organism>
<dbReference type="PANTHER" id="PTHR43685:SF11">
    <property type="entry name" value="GLYCOSYLTRANSFERASE TAGX-RELATED"/>
    <property type="match status" value="1"/>
</dbReference>